<dbReference type="InterPro" id="IPR016784">
    <property type="entry name" value="UCP021288_ACT"/>
</dbReference>
<evidence type="ECO:0000313" key="3">
    <source>
        <dbReference type="EMBL" id="PWW06463.1"/>
    </source>
</evidence>
<dbReference type="PIRSF" id="PIRSF021288">
    <property type="entry name" value="UCP021288_ACT"/>
    <property type="match status" value="1"/>
</dbReference>
<dbReference type="AlphaFoldDB" id="A0A2V2YXU5"/>
<feature type="domain" description="DUF3388" evidence="2">
    <location>
        <begin position="72"/>
        <end position="249"/>
    </location>
</feature>
<sequence length="254" mass="29222">MEKRQWYMEYKIHKNRPGLLGNIASLLGMMSVNILTINGVEDRTRGMLLETDDDGKIDLLGQMLAKMDYITVNKLRPPTLLDILAVRHGRYIERDSDDKKTFRFTRDELGVLVDFLGEIFKREGNQVIGLRGMPRVGKTESIIAGSVCSNKRWTFVSSTLLRQTVRSQLSEEEMNPNSIFIIDGIVSTMRSNERHYALIQELMAMPATKIIEHPDIFIKESHYDYSTFDTIIELRNTPDEEISYEAITNGLHDF</sequence>
<dbReference type="OrthoDB" id="2372367at2"/>
<name>A0A2V2YXU5_9BACL</name>
<accession>A0A2V2YXU5</accession>
<keyword evidence="1" id="KW-0472">Membrane</keyword>
<proteinExistence type="predicted"/>
<evidence type="ECO:0000259" key="2">
    <source>
        <dbReference type="Pfam" id="PF11868"/>
    </source>
</evidence>
<feature type="transmembrane region" description="Helical" evidence="1">
    <location>
        <begin position="20"/>
        <end position="40"/>
    </location>
</feature>
<evidence type="ECO:0000256" key="1">
    <source>
        <dbReference type="SAM" id="Phobius"/>
    </source>
</evidence>
<keyword evidence="1" id="KW-0812">Transmembrane</keyword>
<dbReference type="Proteomes" id="UP000246635">
    <property type="component" value="Unassembled WGS sequence"/>
</dbReference>
<organism evidence="3 4">
    <name type="scientific">Paenibacillus cellulosilyticus</name>
    <dbReference type="NCBI Taxonomy" id="375489"/>
    <lineage>
        <taxon>Bacteria</taxon>
        <taxon>Bacillati</taxon>
        <taxon>Bacillota</taxon>
        <taxon>Bacilli</taxon>
        <taxon>Bacillales</taxon>
        <taxon>Paenibacillaceae</taxon>
        <taxon>Paenibacillus</taxon>
    </lineage>
</organism>
<gene>
    <name evidence="3" type="ORF">DFQ01_103366</name>
</gene>
<dbReference type="InterPro" id="IPR024514">
    <property type="entry name" value="DUF3388"/>
</dbReference>
<reference evidence="3 4" key="1">
    <citation type="submission" date="2018-05" db="EMBL/GenBank/DDBJ databases">
        <title>Genomic Encyclopedia of Type Strains, Phase III (KMG-III): the genomes of soil and plant-associated and newly described type strains.</title>
        <authorList>
            <person name="Whitman W."/>
        </authorList>
    </citation>
    <scope>NUCLEOTIDE SEQUENCE [LARGE SCALE GENOMIC DNA]</scope>
    <source>
        <strain evidence="3 4">CECT 5696</strain>
    </source>
</reference>
<dbReference type="InterPro" id="IPR045865">
    <property type="entry name" value="ACT-like_dom_sf"/>
</dbReference>
<dbReference type="SUPFAM" id="SSF55021">
    <property type="entry name" value="ACT-like"/>
    <property type="match status" value="1"/>
</dbReference>
<protein>
    <submittedName>
        <fullName evidence="3">Uncharacterized protein DUF3388</fullName>
    </submittedName>
</protein>
<dbReference type="RefSeq" id="WP_110043139.1">
    <property type="nucleotide sequence ID" value="NZ_CP054612.1"/>
</dbReference>
<keyword evidence="1" id="KW-1133">Transmembrane helix</keyword>
<dbReference type="Pfam" id="PF11868">
    <property type="entry name" value="DUF3388"/>
    <property type="match status" value="1"/>
</dbReference>
<dbReference type="EMBL" id="QGTQ01000003">
    <property type="protein sequence ID" value="PWW06463.1"/>
    <property type="molecule type" value="Genomic_DNA"/>
</dbReference>
<evidence type="ECO:0000313" key="4">
    <source>
        <dbReference type="Proteomes" id="UP000246635"/>
    </source>
</evidence>
<comment type="caution">
    <text evidence="3">The sequence shown here is derived from an EMBL/GenBank/DDBJ whole genome shotgun (WGS) entry which is preliminary data.</text>
</comment>
<keyword evidence="4" id="KW-1185">Reference proteome</keyword>